<proteinExistence type="predicted"/>
<evidence type="ECO:0000313" key="3">
    <source>
        <dbReference type="Proteomes" id="UP001370490"/>
    </source>
</evidence>
<reference evidence="2 3" key="1">
    <citation type="submission" date="2023-12" db="EMBL/GenBank/DDBJ databases">
        <title>A high-quality genome assembly for Dillenia turbinata (Dilleniales).</title>
        <authorList>
            <person name="Chanderbali A."/>
        </authorList>
    </citation>
    <scope>NUCLEOTIDE SEQUENCE [LARGE SCALE GENOMIC DNA]</scope>
    <source>
        <strain evidence="2">LSX21</strain>
        <tissue evidence="2">Leaf</tissue>
    </source>
</reference>
<gene>
    <name evidence="2" type="ORF">RJ641_003309</name>
</gene>
<dbReference type="SUPFAM" id="SSF52402">
    <property type="entry name" value="Adenine nucleotide alpha hydrolases-like"/>
    <property type="match status" value="1"/>
</dbReference>
<comment type="caution">
    <text evidence="2">The sequence shown here is derived from an EMBL/GenBank/DDBJ whole genome shotgun (WGS) entry which is preliminary data.</text>
</comment>
<keyword evidence="3" id="KW-1185">Reference proteome</keyword>
<name>A0AAN8ZB00_9MAGN</name>
<dbReference type="PANTHER" id="PTHR31964:SF55">
    <property type="entry name" value="USPA DOMAIN-CONTAINING PROTEIN"/>
    <property type="match status" value="1"/>
</dbReference>
<dbReference type="InterPro" id="IPR006016">
    <property type="entry name" value="UspA"/>
</dbReference>
<dbReference type="AlphaFoldDB" id="A0AAN8ZB00"/>
<dbReference type="PANTHER" id="PTHR31964">
    <property type="entry name" value="ADENINE NUCLEOTIDE ALPHA HYDROLASES-LIKE SUPERFAMILY PROTEIN"/>
    <property type="match status" value="1"/>
</dbReference>
<sequence>METVGNGEKKVMVAIDESEDSYYALLWVLDNLGDSISKTPLVIFKAQPPPNYHYVFAAVLGAARMYSHVSATPEFVNSMQEQERKVSMGLLEKAKTLCASRGIQAETYTEIGDPKQAILDAVNKYNVSLLILGNHGISKLKRAFIGSVSNYCVQNAKCPVLVVKRPE</sequence>
<dbReference type="InterPro" id="IPR014729">
    <property type="entry name" value="Rossmann-like_a/b/a_fold"/>
</dbReference>
<dbReference type="Proteomes" id="UP001370490">
    <property type="component" value="Unassembled WGS sequence"/>
</dbReference>
<feature type="domain" description="UspA" evidence="1">
    <location>
        <begin position="9"/>
        <end position="164"/>
    </location>
</feature>
<dbReference type="EMBL" id="JBAMMX010000011">
    <property type="protein sequence ID" value="KAK6931516.1"/>
    <property type="molecule type" value="Genomic_DNA"/>
</dbReference>
<evidence type="ECO:0000313" key="2">
    <source>
        <dbReference type="EMBL" id="KAK6931516.1"/>
    </source>
</evidence>
<organism evidence="2 3">
    <name type="scientific">Dillenia turbinata</name>
    <dbReference type="NCBI Taxonomy" id="194707"/>
    <lineage>
        <taxon>Eukaryota</taxon>
        <taxon>Viridiplantae</taxon>
        <taxon>Streptophyta</taxon>
        <taxon>Embryophyta</taxon>
        <taxon>Tracheophyta</taxon>
        <taxon>Spermatophyta</taxon>
        <taxon>Magnoliopsida</taxon>
        <taxon>eudicotyledons</taxon>
        <taxon>Gunneridae</taxon>
        <taxon>Pentapetalae</taxon>
        <taxon>Dilleniales</taxon>
        <taxon>Dilleniaceae</taxon>
        <taxon>Dillenia</taxon>
    </lineage>
</organism>
<dbReference type="CDD" id="cd23659">
    <property type="entry name" value="USP_At3g01520-like"/>
    <property type="match status" value="1"/>
</dbReference>
<dbReference type="PRINTS" id="PR01438">
    <property type="entry name" value="UNVRSLSTRESS"/>
</dbReference>
<accession>A0AAN8ZB00</accession>
<evidence type="ECO:0000259" key="1">
    <source>
        <dbReference type="Pfam" id="PF00582"/>
    </source>
</evidence>
<dbReference type="Pfam" id="PF00582">
    <property type="entry name" value="Usp"/>
    <property type="match status" value="1"/>
</dbReference>
<dbReference type="Gene3D" id="3.40.50.620">
    <property type="entry name" value="HUPs"/>
    <property type="match status" value="1"/>
</dbReference>
<dbReference type="InterPro" id="IPR006015">
    <property type="entry name" value="Universal_stress_UspA"/>
</dbReference>
<protein>
    <submittedName>
        <fullName evidence="2">UspA</fullName>
    </submittedName>
</protein>